<keyword evidence="1" id="KW-0175">Coiled coil</keyword>
<feature type="domain" description="Dynein heavy chain hydrolytic ATP-binding dynein motor region" evidence="4">
    <location>
        <begin position="1445"/>
        <end position="1742"/>
    </location>
</feature>
<dbReference type="Proteomes" id="UP001189429">
    <property type="component" value="Unassembled WGS sequence"/>
</dbReference>
<organism evidence="5 6">
    <name type="scientific">Prorocentrum cordatum</name>
    <dbReference type="NCBI Taxonomy" id="2364126"/>
    <lineage>
        <taxon>Eukaryota</taxon>
        <taxon>Sar</taxon>
        <taxon>Alveolata</taxon>
        <taxon>Dinophyceae</taxon>
        <taxon>Prorocentrales</taxon>
        <taxon>Prorocentraceae</taxon>
        <taxon>Prorocentrum</taxon>
    </lineage>
</organism>
<dbReference type="Gene3D" id="1.10.8.710">
    <property type="match status" value="1"/>
</dbReference>
<accession>A0ABN9TRT7</accession>
<evidence type="ECO:0000259" key="4">
    <source>
        <dbReference type="Pfam" id="PF12774"/>
    </source>
</evidence>
<evidence type="ECO:0000259" key="3">
    <source>
        <dbReference type="Pfam" id="PF08393"/>
    </source>
</evidence>
<feature type="region of interest" description="Disordered" evidence="2">
    <location>
        <begin position="1872"/>
        <end position="1893"/>
    </location>
</feature>
<dbReference type="InterPro" id="IPR026983">
    <property type="entry name" value="DHC"/>
</dbReference>
<feature type="compositionally biased region" description="Low complexity" evidence="2">
    <location>
        <begin position="134"/>
        <end position="154"/>
    </location>
</feature>
<dbReference type="PANTHER" id="PTHR45703:SF1">
    <property type="entry name" value="DYNEINS HEAVY CHAIN"/>
    <property type="match status" value="1"/>
</dbReference>
<dbReference type="InterPro" id="IPR013602">
    <property type="entry name" value="Dynein_heavy_linker"/>
</dbReference>
<feature type="compositionally biased region" description="Basic and acidic residues" evidence="2">
    <location>
        <begin position="1872"/>
        <end position="1887"/>
    </location>
</feature>
<feature type="coiled-coil region" evidence="1">
    <location>
        <begin position="819"/>
        <end position="879"/>
    </location>
</feature>
<protein>
    <recommendedName>
        <fullName evidence="7">Calmodulin</fullName>
    </recommendedName>
</protein>
<feature type="region of interest" description="Disordered" evidence="2">
    <location>
        <begin position="75"/>
        <end position="115"/>
    </location>
</feature>
<evidence type="ECO:0000313" key="5">
    <source>
        <dbReference type="EMBL" id="CAK0848815.1"/>
    </source>
</evidence>
<evidence type="ECO:0000256" key="2">
    <source>
        <dbReference type="SAM" id="MobiDB-lite"/>
    </source>
</evidence>
<dbReference type="Pfam" id="PF12774">
    <property type="entry name" value="AAA_6"/>
    <property type="match status" value="1"/>
</dbReference>
<dbReference type="InterPro" id="IPR035699">
    <property type="entry name" value="AAA_6"/>
</dbReference>
<dbReference type="InterPro" id="IPR043157">
    <property type="entry name" value="Dynein_AAA1S"/>
</dbReference>
<dbReference type="SUPFAM" id="SSF52540">
    <property type="entry name" value="P-loop containing nucleoside triphosphate hydrolases"/>
    <property type="match status" value="1"/>
</dbReference>
<dbReference type="Gene3D" id="3.40.50.300">
    <property type="entry name" value="P-loop containing nucleotide triphosphate hydrolases"/>
    <property type="match status" value="1"/>
</dbReference>
<keyword evidence="6" id="KW-1185">Reference proteome</keyword>
<evidence type="ECO:0000256" key="1">
    <source>
        <dbReference type="SAM" id="Coils"/>
    </source>
</evidence>
<dbReference type="PANTHER" id="PTHR45703">
    <property type="entry name" value="DYNEIN HEAVY CHAIN"/>
    <property type="match status" value="1"/>
</dbReference>
<dbReference type="Gene3D" id="3.20.180.20">
    <property type="entry name" value="Dynein heavy chain, N-terminal domain 2"/>
    <property type="match status" value="1"/>
</dbReference>
<feature type="compositionally biased region" description="Low complexity" evidence="2">
    <location>
        <begin position="75"/>
        <end position="91"/>
    </location>
</feature>
<dbReference type="Gene3D" id="1.20.140.100">
    <property type="entry name" value="Dynein heavy chain, N-terminal domain 2"/>
    <property type="match status" value="1"/>
</dbReference>
<sequence length="2028" mass="226065">MRDAARCLREELGLQDLSDLEVGPRLKVSVPNFRRTDFSGEIDRLGGLGSARRASAATSGQLGQLSTSALSARCAPSAPGAAAGRAYPSSPKVQSARGPLRAPAASSEEEEPQLAGPALEEWLKFIRTPRATDEASAAPASSRPAPGAAGAAEAGAELPDLVGAPLETFDSAEDFEVRSPEEWIELCRQTAAKPQACVLQFVSLEWTMSACWVHSYDAQSKRYLVELEDGLQKRVKRLALRFNAEDPANFARRVETCRAKKAHCELQQAFIAFIQGQSDDLVSPMKREHKEQFIRQCLHKSHVDEAINYVTTIRKLILEIEQNYVLSTKFAKVKADFTGRGSSRADSPFAALLQSFQPPPAPALGLVPHEEAELPVPSLVDHFSRLPTLSTVFTSVTLSVWTRFLDEVSRHRVLDTTRCGRAGARASTPRLLRGTVPDPDATVFEPDSFFRHMEDYRRDVAVTLERHWRDYIVSEVLDKMAEGSNFFVDNSQKHLRMPLHRILRKFDLILSSQMREFISRSLEEWVDFVRSFVPNPSQTLPVPLLRIRLTATSDEVVVLPAPSELIAKLLELIDDVTKVTDVLATTEPELVPFCSLPGGLLFELRGGDQQLERAKAATEEVVRHCLLAVQEVQAQYQEYAHLLQEEVEFLDPLEVEDVRERAARYVQAGTAIEKLTAPILRFPLFEVSCQEAIQTLSQRAYHLAEACLKQVAASVQERSEAVLDEWADAQRQVLSSPEDEEELAKLKDFMANIKEAKTKPLMQTTRHIHSQIDLLSEFSFEVEPKVIEQAFTAFFWPQQIQIDVAESERSLDSQKSRFMDKLDQERKDFDADMAKYQEELLWLKELDNYSMAQKVSTRVSKLQENLQGAKERVQKFAQREKLFNMEGSDYSQLDVMLESFEPYNQLWTSAIDFRHFQEETLNVTPLNKLDAAEIEALVEDQFRESYKTIKAFEGHPKPQAVAKELRDDIMSFRKNMPVVQAVCQEAFQAMHLAALFEELDVDMDIDDGLTLQGLLQNANILNRIEIVQRISAEAQKQFSLKAALATMKREWKPVELEVIAYKESGTYVIRGTDDIQALLDDHIVKTQGIRGSPFVKPIEKEVKDWEAKLLSVQDLLEQWLMVQRSWLYLEPIFMSDDIQRQMPGESKRFEGANTLWRTTMKLAVENPNMLDISDIEGLLPGFTKANQELELIQKGLNDYLETKRLAFPRFFFLSNDELLMILSQTKDPTAVQPHMSKCFEGINSIRFDSSKTVIQAMLSVEGEVVELAKPVNVNEGDKKGNVEKWLLEVQTSMIDCLTQVTDSSIKAYATTERTKWILEWPGQVALCVDNIYWTQEVTEAIDGGSMDDYVKVSVSQLNGLVNLVRADLTKLARQTLSAVVTIDVHNRDVVMGLAAAKVHSSKEFDWIQQLRYYWRTQGSIIDRGTGKKTEVDKCEVSIINATLYYGFEYLGNSDRLVITPLTDRCYRTLMGAFHLYYGGGPEGPAGTGKTESTKDLAKAVAVQCVVFNCSDGLDYIAMAKFFKGLASSGAWCCFDEFNRINLEVLSVVSQQVQTIQFAIRDKKKVFIFEGTEIQLVPTCAVNITMNPGYAGRSELPDNLKALFRPCAMMVPDYALIGEIVLYSFGFEDAKNLARKAVGSLRLGSEQLSSQDHYDFGMRALKSILVRAGALRRLYGSTRSEEVLALSALSDVNLPKFTANDIPLFKGITGDLFPGVALPPSDYGALIEQLEGSARALTLQPKDGSAAAPFFGSEALAAVFVRVHTRPSVKARFFYSRLTLYCKRLATSRPGACWLSSLSCMLVGPKPNLLHPPSRSRFPRTSSDWRSGTRIEDACGESPPPPAFQDVLMWPNVWAKREHAFPQPLWKPFGEHVGVEEEDEARGRRKEDEKDEETFGDLLGSSLWPLGSFLGASWRPLGDLLGPRGASGGFLGWGPLWQSDGVPGPSDAVMSRLGGLSGPSWGPLGTLQGRLEGHLGRHGGLLDLLGPPSGPSGEPLGPFWGHLGGLLGALGAILGLPDGHVGHPDGQGE</sequence>
<evidence type="ECO:0008006" key="7">
    <source>
        <dbReference type="Google" id="ProtNLM"/>
    </source>
</evidence>
<dbReference type="InterPro" id="IPR042228">
    <property type="entry name" value="Dynein_linker_3"/>
</dbReference>
<gene>
    <name evidence="5" type="ORF">PCOR1329_LOCUS41672</name>
</gene>
<comment type="caution">
    <text evidence="5">The sequence shown here is derived from an EMBL/GenBank/DDBJ whole genome shotgun (WGS) entry which is preliminary data.</text>
</comment>
<name>A0ABN9TRT7_9DINO</name>
<dbReference type="EMBL" id="CAUYUJ010015012">
    <property type="protein sequence ID" value="CAK0848815.1"/>
    <property type="molecule type" value="Genomic_DNA"/>
</dbReference>
<reference evidence="5" key="1">
    <citation type="submission" date="2023-10" db="EMBL/GenBank/DDBJ databases">
        <authorList>
            <person name="Chen Y."/>
            <person name="Shah S."/>
            <person name="Dougan E. K."/>
            <person name="Thang M."/>
            <person name="Chan C."/>
        </authorList>
    </citation>
    <scope>NUCLEOTIDE SEQUENCE [LARGE SCALE GENOMIC DNA]</scope>
</reference>
<dbReference type="Gene3D" id="1.20.58.1120">
    <property type="match status" value="1"/>
</dbReference>
<feature type="region of interest" description="Disordered" evidence="2">
    <location>
        <begin position="133"/>
        <end position="154"/>
    </location>
</feature>
<dbReference type="InterPro" id="IPR027417">
    <property type="entry name" value="P-loop_NTPase"/>
</dbReference>
<proteinExistence type="predicted"/>
<feature type="domain" description="Dynein heavy chain linker" evidence="3">
    <location>
        <begin position="894"/>
        <end position="1302"/>
    </location>
</feature>
<evidence type="ECO:0000313" key="6">
    <source>
        <dbReference type="Proteomes" id="UP001189429"/>
    </source>
</evidence>
<dbReference type="Pfam" id="PF08393">
    <property type="entry name" value="DHC_N2"/>
    <property type="match status" value="1"/>
</dbReference>
<dbReference type="InterPro" id="IPR042222">
    <property type="entry name" value="Dynein_2_N"/>
</dbReference>